<keyword evidence="5" id="KW-1185">Reference proteome</keyword>
<dbReference type="AlphaFoldDB" id="A0A0J6CPU8"/>
<dbReference type="Pfam" id="PF18652">
    <property type="entry name" value="Adhesin_P1_N"/>
    <property type="match status" value="1"/>
</dbReference>
<evidence type="ECO:0000313" key="5">
    <source>
        <dbReference type="Proteomes" id="UP000035996"/>
    </source>
</evidence>
<feature type="chain" id="PRO_5038696750" description="Antigen I/II N-terminal domain-containing protein" evidence="2">
    <location>
        <begin position="18"/>
        <end position="211"/>
    </location>
</feature>
<accession>A0A0J6CPU8</accession>
<reference evidence="4" key="1">
    <citation type="submission" date="2015-06" db="EMBL/GenBank/DDBJ databases">
        <authorList>
            <person name="Liu B."/>
            <person name="Wang J."/>
            <person name="Zhu Y."/>
            <person name="Liu G."/>
            <person name="Chen Q."/>
            <person name="Zheng C."/>
            <person name="Che J."/>
            <person name="Ge C."/>
            <person name="Shi H."/>
            <person name="Pan Z."/>
            <person name="Liu X."/>
        </authorList>
    </citation>
    <scope>NUCLEOTIDE SEQUENCE [LARGE SCALE GENOMIC DNA]</scope>
    <source>
        <strain evidence="4">DSM 16346</strain>
    </source>
</reference>
<feature type="signal peptide" evidence="2">
    <location>
        <begin position="1"/>
        <end position="17"/>
    </location>
</feature>
<name>A0A0J6CPU8_9BACL</name>
<feature type="region of interest" description="Disordered" evidence="1">
    <location>
        <begin position="21"/>
        <end position="51"/>
    </location>
</feature>
<dbReference type="InterPro" id="IPR041324">
    <property type="entry name" value="AgI/II_N"/>
</dbReference>
<feature type="domain" description="Antigen I/II N-terminal" evidence="3">
    <location>
        <begin position="60"/>
        <end position="159"/>
    </location>
</feature>
<dbReference type="Proteomes" id="UP000035996">
    <property type="component" value="Unassembled WGS sequence"/>
</dbReference>
<evidence type="ECO:0000259" key="3">
    <source>
        <dbReference type="Pfam" id="PF18652"/>
    </source>
</evidence>
<sequence length="211" mass="23200">MKKISYTIFVLSLTLLAACSSNEQSSNNDKSQAATNQTEEDNEKSKDDGEVAVDKGLLSVEVTIPASMVESENTEETIASAKEQGIKEVTENEDGSVTYKMSKSVHKELMNEIGASIEETVEETKNSEDFVSIKDISHNDSFSKFTVIVDKESYENSMDGFATITLGMSGMIYQIYDGADPEKYSVTISMKDEASGEVFDEIVYPDALDEQ</sequence>
<keyword evidence="2" id="KW-0732">Signal</keyword>
<dbReference type="STRING" id="157733.AB986_02945"/>
<protein>
    <recommendedName>
        <fullName evidence="3">Antigen I/II N-terminal domain-containing protein</fullName>
    </recommendedName>
</protein>
<comment type="caution">
    <text evidence="4">The sequence shown here is derived from an EMBL/GenBank/DDBJ whole genome shotgun (WGS) entry which is preliminary data.</text>
</comment>
<dbReference type="EMBL" id="LELK01000001">
    <property type="protein sequence ID" value="KMM38286.1"/>
    <property type="molecule type" value="Genomic_DNA"/>
</dbReference>
<dbReference type="PROSITE" id="PS51257">
    <property type="entry name" value="PROKAR_LIPOPROTEIN"/>
    <property type="match status" value="1"/>
</dbReference>
<evidence type="ECO:0000256" key="1">
    <source>
        <dbReference type="SAM" id="MobiDB-lite"/>
    </source>
</evidence>
<evidence type="ECO:0000313" key="4">
    <source>
        <dbReference type="EMBL" id="KMM38286.1"/>
    </source>
</evidence>
<feature type="compositionally biased region" description="Polar residues" evidence="1">
    <location>
        <begin position="21"/>
        <end position="37"/>
    </location>
</feature>
<dbReference type="RefSeq" id="WP_048309393.1">
    <property type="nucleotide sequence ID" value="NZ_CP119526.1"/>
</dbReference>
<organism evidence="4 5">
    <name type="scientific">Guptibacillus hwajinpoensis</name>
    <dbReference type="NCBI Taxonomy" id="208199"/>
    <lineage>
        <taxon>Bacteria</taxon>
        <taxon>Bacillati</taxon>
        <taxon>Bacillota</taxon>
        <taxon>Bacilli</taxon>
        <taxon>Bacillales</taxon>
        <taxon>Guptibacillaceae</taxon>
        <taxon>Guptibacillus</taxon>
    </lineage>
</organism>
<evidence type="ECO:0000256" key="2">
    <source>
        <dbReference type="SAM" id="SignalP"/>
    </source>
</evidence>
<proteinExistence type="predicted"/>
<gene>
    <name evidence="4" type="ORF">AB986_02945</name>
</gene>
<dbReference type="OrthoDB" id="1849839at2"/>